<evidence type="ECO:0000313" key="3">
    <source>
        <dbReference type="Proteomes" id="UP000635565"/>
    </source>
</evidence>
<proteinExistence type="predicted"/>
<protein>
    <submittedName>
        <fullName evidence="2">Uncharacterized protein</fullName>
    </submittedName>
</protein>
<keyword evidence="3" id="KW-1185">Reference proteome</keyword>
<dbReference type="Proteomes" id="UP000635565">
    <property type="component" value="Unassembled WGS sequence"/>
</dbReference>
<organism evidence="2 3">
    <name type="scientific">Dictyobacter formicarum</name>
    <dbReference type="NCBI Taxonomy" id="2778368"/>
    <lineage>
        <taxon>Bacteria</taxon>
        <taxon>Bacillati</taxon>
        <taxon>Chloroflexota</taxon>
        <taxon>Ktedonobacteria</taxon>
        <taxon>Ktedonobacterales</taxon>
        <taxon>Dictyobacteraceae</taxon>
        <taxon>Dictyobacter</taxon>
    </lineage>
</organism>
<name>A0ABQ3V9Q8_9CHLR</name>
<sequence length="71" mass="8034">MTFVGPTSPPIASRREIYEPEKRTELSQTTMAGVFSFPFNVQPDLSTTVPKGGTPSLDRREKECKRDRPYT</sequence>
<feature type="region of interest" description="Disordered" evidence="1">
    <location>
        <begin position="40"/>
        <end position="71"/>
    </location>
</feature>
<gene>
    <name evidence="2" type="ORF">KSZ_05850</name>
</gene>
<reference evidence="2 3" key="1">
    <citation type="journal article" date="2021" name="Int. J. Syst. Evol. Microbiol.">
        <title>Reticulibacter mediterranei gen. nov., sp. nov., within the new family Reticulibacteraceae fam. nov., and Ktedonospora formicarum gen. nov., sp. nov., Ktedonobacter robiniae sp. nov., Dictyobacter formicarum sp. nov. and Dictyobacter arantiisoli sp. nov., belonging to the class Ktedonobacteria.</title>
        <authorList>
            <person name="Yabe S."/>
            <person name="Zheng Y."/>
            <person name="Wang C.M."/>
            <person name="Sakai Y."/>
            <person name="Abe K."/>
            <person name="Yokota A."/>
            <person name="Donadio S."/>
            <person name="Cavaletti L."/>
            <person name="Monciardini P."/>
        </authorList>
    </citation>
    <scope>NUCLEOTIDE SEQUENCE [LARGE SCALE GENOMIC DNA]</scope>
    <source>
        <strain evidence="2 3">SOSP1-9</strain>
    </source>
</reference>
<accession>A0ABQ3V9Q8</accession>
<feature type="compositionally biased region" description="Basic and acidic residues" evidence="1">
    <location>
        <begin position="57"/>
        <end position="71"/>
    </location>
</feature>
<evidence type="ECO:0000256" key="1">
    <source>
        <dbReference type="SAM" id="MobiDB-lite"/>
    </source>
</evidence>
<dbReference type="EMBL" id="BNJJ01000002">
    <property type="protein sequence ID" value="GHO82579.1"/>
    <property type="molecule type" value="Genomic_DNA"/>
</dbReference>
<evidence type="ECO:0000313" key="2">
    <source>
        <dbReference type="EMBL" id="GHO82579.1"/>
    </source>
</evidence>
<feature type="region of interest" description="Disordered" evidence="1">
    <location>
        <begin position="1"/>
        <end position="21"/>
    </location>
</feature>
<comment type="caution">
    <text evidence="2">The sequence shown here is derived from an EMBL/GenBank/DDBJ whole genome shotgun (WGS) entry which is preliminary data.</text>
</comment>